<name>A0ACC0UUI0_9HYPO</name>
<reference evidence="1" key="1">
    <citation type="submission" date="2022-10" db="EMBL/GenBank/DDBJ databases">
        <title>Complete Genome of Trichothecium roseum strain YXFP-22015, a Plant Pathogen Isolated from Citrus.</title>
        <authorList>
            <person name="Wang Y."/>
            <person name="Zhu L."/>
        </authorList>
    </citation>
    <scope>NUCLEOTIDE SEQUENCE</scope>
    <source>
        <strain evidence="1">YXFP-22015</strain>
    </source>
</reference>
<evidence type="ECO:0000313" key="1">
    <source>
        <dbReference type="EMBL" id="KAI9897768.1"/>
    </source>
</evidence>
<evidence type="ECO:0000313" key="2">
    <source>
        <dbReference type="Proteomes" id="UP001163324"/>
    </source>
</evidence>
<gene>
    <name evidence="1" type="ORF">N3K66_007624</name>
</gene>
<protein>
    <submittedName>
        <fullName evidence="1">Uncharacterized protein</fullName>
    </submittedName>
</protein>
<keyword evidence="2" id="KW-1185">Reference proteome</keyword>
<proteinExistence type="predicted"/>
<dbReference type="Proteomes" id="UP001163324">
    <property type="component" value="Chromosome 7"/>
</dbReference>
<dbReference type="EMBL" id="CM047946">
    <property type="protein sequence ID" value="KAI9897768.1"/>
    <property type="molecule type" value="Genomic_DNA"/>
</dbReference>
<comment type="caution">
    <text evidence="1">The sequence shown here is derived from an EMBL/GenBank/DDBJ whole genome shotgun (WGS) entry which is preliminary data.</text>
</comment>
<accession>A0ACC0UUI0</accession>
<organism evidence="1 2">
    <name type="scientific">Trichothecium roseum</name>
    <dbReference type="NCBI Taxonomy" id="47278"/>
    <lineage>
        <taxon>Eukaryota</taxon>
        <taxon>Fungi</taxon>
        <taxon>Dikarya</taxon>
        <taxon>Ascomycota</taxon>
        <taxon>Pezizomycotina</taxon>
        <taxon>Sordariomycetes</taxon>
        <taxon>Hypocreomycetidae</taxon>
        <taxon>Hypocreales</taxon>
        <taxon>Hypocreales incertae sedis</taxon>
        <taxon>Trichothecium</taxon>
    </lineage>
</organism>
<sequence>MPFPFTIPTTSRTSFSSTFNCDTHPSLPLNAGTQRGVVRDTLKKHKRLPPSAQAGNLNNVVGVLKSYIPFLLALDAGVNNKSLPDGHIIHIGVKSPLKVEWRPTLAGDVVPGRDRSRVKINSLEHEVCFIFHALASSYVLLARAALQPLYVTAGDFIEAEQRRTAIVAAAKHLTEAASIYNYLASRAEKGVINPPCVDVASTTLRALASLAHAEATILSVFKDDPYPAAVAQDRNKNDKEWMFKSPEIPKVRAHLFARLCLAASEHAAKAASSAQSTGASNGSGRMDPGFTKYIENLRQTSRAKACRFLGIDADLAGQTADGIGWLRAGLYELGIEAGDDKKGFGLGRLKKEFSGRREDKKVEKETAWGADAGRLEETRVLEMLSEKWNKVNDTMNTKAIPPINVLLAKIPSGRDINTIPVYQPPMLDRNILDAMRSTPGDRDDFENAMSSDDDLENSLSPPPAPGAYPGATPDYDRIIASSSADVGANEITRSRWRHHPPLKMAGTFAMPLGLPQRVAAQVRPAPSKYTDIRPGAIRTRLALSACPRRPYSAAPGAKRFSYHLAASFIAKDRPYDPFTHVYNFSPYQRIQQDPRTPQSKRRTTRPESGHDAFFAGRINDTDAIAFGVADGVGGWVESGVDPADFSHGLCGYMAMAAHGRQQDDKLPSARAILQQGYDVLCQDRTVQAGGSTACVGVVSPEGTLDLANLGDSGCLHLRLNAVHWYSEAQTHAFNTPFQLSLVPPKVQQRMAYFGGSQLCDLPRDADVSQHDVRHGDVIVFATDGVLDNLFNQDVLRVASRVMSKSGAWRTNENGGVSVADELVVLTEAQENEQGKPVTLQNLLATEITGAAKRASVNTRLDGPFAKQVQKYYPQENWKGGKVDDICVISVVVCEEGRGLRSKL</sequence>